<dbReference type="SUPFAM" id="SSF49373">
    <property type="entry name" value="Invasin/intimin cell-adhesion fragments"/>
    <property type="match status" value="3"/>
</dbReference>
<dbReference type="RefSeq" id="WP_379754808.1">
    <property type="nucleotide sequence ID" value="NZ_JBHSYB010000013.1"/>
</dbReference>
<protein>
    <submittedName>
        <fullName evidence="2">T9SS type B sorting domain-containing protein</fullName>
    </submittedName>
</protein>
<dbReference type="Gene3D" id="2.60.40.10">
    <property type="entry name" value="Immunoglobulins"/>
    <property type="match status" value="1"/>
</dbReference>
<organism evidence="2 3">
    <name type="scientific">Flavobacterium myungsuense</name>
    <dbReference type="NCBI Taxonomy" id="651823"/>
    <lineage>
        <taxon>Bacteria</taxon>
        <taxon>Pseudomonadati</taxon>
        <taxon>Bacteroidota</taxon>
        <taxon>Flavobacteriia</taxon>
        <taxon>Flavobacteriales</taxon>
        <taxon>Flavobacteriaceae</taxon>
        <taxon>Flavobacterium</taxon>
    </lineage>
</organism>
<dbReference type="Gene3D" id="2.60.40.1080">
    <property type="match status" value="4"/>
</dbReference>
<gene>
    <name evidence="2" type="ORF">ACFQ0S_06185</name>
</gene>
<accession>A0ABW3J2C4</accession>
<feature type="signal peptide" evidence="1">
    <location>
        <begin position="1"/>
        <end position="32"/>
    </location>
</feature>
<comment type="caution">
    <text evidence="2">The sequence shown here is derived from an EMBL/GenBank/DDBJ whole genome shotgun (WGS) entry which is preliminary data.</text>
</comment>
<dbReference type="InterPro" id="IPR008979">
    <property type="entry name" value="Galactose-bd-like_sf"/>
</dbReference>
<dbReference type="Proteomes" id="UP001597051">
    <property type="component" value="Unassembled WGS sequence"/>
</dbReference>
<feature type="chain" id="PRO_5045418646" evidence="1">
    <location>
        <begin position="33"/>
        <end position="2260"/>
    </location>
</feature>
<dbReference type="InterPro" id="IPR026341">
    <property type="entry name" value="T9SS_type_B"/>
</dbReference>
<sequence length="2260" mass="231288">MLFSFFQCVIVFKNRFISCILYCFFIAINCQAQNLLTTNNNNPGFEGTDGFQANGYTNISPGTSGTSAPSNYAITGDSGPMNLASFKSVTPHSGTKMMVVDANNQIFWQGNPNIRLQGGVTYTFSYWVVNVNKNGTSNPAFPNPVINFVAVDQCGCTVVLKSGSPTVNNGSWQQVVYEFTPSGTGAKWVRFELSTPGATPNGNDFAIDDISLFAPPAPLTISNSLTNPSCPGLSDGVIVAYPNGGVAPFSYTLSGAATTTNSTGVFQGLSAGVYTVSVTDSNSPATTRTTPNITVSNPLDITLTSSPTGCILSGTPITLTAANGGASYSWSASTGVVISDTDAIANVSPLVNTTYTVSSTTVSPTTSANLIGNPGFENGTSGFFSDYGYSLTNTSGTQFAYGIVTNPNSWFSGFVSSSDHTTGNGTGKMLVADGATIANSVIWSQTIPVETSKIYNFSFWAQNLVAASPAQFQVLINGTPITITPLSATNGSSSGWTQIQGTWNSNSATIAIIKIIDTNIDSGGNDFALDDISFSTTTSKSCNLSIPLTVNIGGSAPITNFSYATPFCKDSTNPTPTGAIGFVTGGTYTDDNATGLLSINASTGVINLSASTSGTYTIRYSVAANPGICQSAGSSIASIKINNTPTILGTLNVCIGLTITLTGSGTSNAINPWISATPSVATISSLGVVTGVSAGTSVITYRDSNGCTTSAIITVSALPTISGTLNVCSGSNTPLAGSGTPDSSAPWTSASTSVATVNSSGVVSGISSGTSLITYKNSNGCLATATITVNALPTISGTLSVCRGSTRTLSGSGTPNIINPWISATPTVATISILGVVSGVSAGSSVITYRDNNGCTTTATVTVNDLPTISGTINVCSGLNTTLTGSSLPDASAPWISASTSVATVNSLGVVSGITAGTSLITYKNSNGCSASASVTVNATPILTITCGAATGNSVTFNWNSIPDATNYSYTYTINSGTPIAGVLPSSATTFTVNGLTPGQNVSIILTPIGSVCGKQSISNCVSSNCPTPIVDVISDFPSCANDNVAIPIFTSVISGVTFNWTNNNTSIGIAASGSGALIPNFNVINTTAILQTATISVTANDGTCTGPAMIFNLDVNPLPTVTISATQNAVCSGSATTINFNGTPNSTVTYTVDSGINQFLVLDSSGNATLSTGNLTTNTIYSLVSVLNPITNCSQTQTGTVTITINALPTVTISGTTAVCSGSGTPISFNGTPNAIVTYTVNSGVNKTILLDVFGQATLPSGNLIANSDYSLVSIVDSNSCSQIQTGNASISVDALPTITISGTGSICSGTGTSILFNGTPNVIVTYTINSGTNQTVSLDASGNASLPTGNLTSDAIYSLVSVQDLSTTCFQTQPGTANVKVISLPTATISGSTTICLGTSTTMQFSGTPNATVTYTINSGINQTVILDATGNAIVSTGNLIAATDYSLVGVEDSTKTCSQTLSGTATISINSLPTVTISTTSPICTGSASTVQFNGTPNAIVTYGVNSGTNQTINLDTLGQASLSTGNLISNTIYILVSVSDSVTSCSQLQSGSAPITVTPLPIATISGTTPICSGASTLISFNGTPNATVTYTIDSGTNQIMVLDSIGKATLPTGNLTSNTIYSLVSVSDTTTTCSQLQTGTATISINAAPDVVPATIAQSICSGQSSGVLLTSTTLGTIFNWTVIESGVTGAFLGTGNNISQVLNSSSPINVGTAEYTVTPIANGCSGLPVVITVSVSPTPTAVATPDKDIICSGETTAIALSSGNTQTTFSWNAIQNNVTGATQDSGNTIAQVLQTSINNFGEAVYAITPSLNGCIGSTILVSITVNPVPNVSTNDFNNPICSGTATNIDLTSNVPGTTYSWSVVQTNVIGAVSGTGNAIAQIIETTGNSIGIAAYTITPQINSCIGNPIIVPIQVNPTPEVFGQSSTTICSGESPKISLIPLIIGTSFTWTHLSNKVTGASDGNGDEINQILVAENSLGKVEYTVTPSFRDCSGRPIVITVDVNPAPSVILESGVLCLEVDGTLKNSLILDTNLSTNSYDFEWFFNNSISPISGAIGSTFEAKELGDYYVNVRFKSTGCSIKSNTSTVTEVNPTNSFNVIVSDAFTEVATITVTGQNGITTYLYQIDDGALQTSNVFSGIGAGNYTIRITDSDGCTDYSEDVLVIDYPKYFTPNGDGYNDTWNIKGLSDQSNTKLLIYDRYGKLLKQISPKGQGWDGTYNGVQLPAADYWFTVDYVEPNNDLNKLFKSHFSLKR</sequence>
<dbReference type="InterPro" id="IPR008964">
    <property type="entry name" value="Invasin/intimin_cell_adhesion"/>
</dbReference>
<name>A0ABW3J2C4_9FLAO</name>
<dbReference type="EMBL" id="JBHTIZ010000015">
    <property type="protein sequence ID" value="MFD0984065.1"/>
    <property type="molecule type" value="Genomic_DNA"/>
</dbReference>
<dbReference type="InterPro" id="IPR013783">
    <property type="entry name" value="Ig-like_fold"/>
</dbReference>
<keyword evidence="1" id="KW-0732">Signal</keyword>
<proteinExistence type="predicted"/>
<dbReference type="NCBIfam" id="TIGR04131">
    <property type="entry name" value="Bac_Flav_CTERM"/>
    <property type="match status" value="1"/>
</dbReference>
<dbReference type="SUPFAM" id="SSF49265">
    <property type="entry name" value="Fibronectin type III"/>
    <property type="match status" value="1"/>
</dbReference>
<dbReference type="InterPro" id="IPR036116">
    <property type="entry name" value="FN3_sf"/>
</dbReference>
<dbReference type="Gene3D" id="2.60.120.260">
    <property type="entry name" value="Galactose-binding domain-like"/>
    <property type="match status" value="2"/>
</dbReference>
<reference evidence="3" key="1">
    <citation type="journal article" date="2019" name="Int. J. Syst. Evol. Microbiol.">
        <title>The Global Catalogue of Microorganisms (GCM) 10K type strain sequencing project: providing services to taxonomists for standard genome sequencing and annotation.</title>
        <authorList>
            <consortium name="The Broad Institute Genomics Platform"/>
            <consortium name="The Broad Institute Genome Sequencing Center for Infectious Disease"/>
            <person name="Wu L."/>
            <person name="Ma J."/>
        </authorList>
    </citation>
    <scope>NUCLEOTIDE SEQUENCE [LARGE SCALE GENOMIC DNA]</scope>
    <source>
        <strain evidence="3">CECT 7649</strain>
    </source>
</reference>
<dbReference type="Pfam" id="PF13585">
    <property type="entry name" value="CHU_C"/>
    <property type="match status" value="1"/>
</dbReference>
<evidence type="ECO:0000313" key="2">
    <source>
        <dbReference type="EMBL" id="MFD0984065.1"/>
    </source>
</evidence>
<evidence type="ECO:0000256" key="1">
    <source>
        <dbReference type="SAM" id="SignalP"/>
    </source>
</evidence>
<dbReference type="SUPFAM" id="SSF49785">
    <property type="entry name" value="Galactose-binding domain-like"/>
    <property type="match status" value="1"/>
</dbReference>
<evidence type="ECO:0000313" key="3">
    <source>
        <dbReference type="Proteomes" id="UP001597051"/>
    </source>
</evidence>
<keyword evidence="3" id="KW-1185">Reference proteome</keyword>